<dbReference type="InterPro" id="IPR039420">
    <property type="entry name" value="WalR-like"/>
</dbReference>
<dbReference type="PANTHER" id="PTHR48111:SF1">
    <property type="entry name" value="TWO-COMPONENT RESPONSE REGULATOR ORR33"/>
    <property type="match status" value="1"/>
</dbReference>
<dbReference type="Gene3D" id="1.10.10.10">
    <property type="entry name" value="Winged helix-like DNA-binding domain superfamily/Winged helix DNA-binding domain"/>
    <property type="match status" value="1"/>
</dbReference>
<gene>
    <name evidence="8" type="ORF">GCM10009422_26000</name>
</gene>
<dbReference type="EMBL" id="BAAAGA010000006">
    <property type="protein sequence ID" value="GAA0627773.1"/>
    <property type="molecule type" value="Genomic_DNA"/>
</dbReference>
<evidence type="ECO:0000313" key="9">
    <source>
        <dbReference type="Proteomes" id="UP001501352"/>
    </source>
</evidence>
<accession>A0ABN1H345</accession>
<evidence type="ECO:0000313" key="8">
    <source>
        <dbReference type="EMBL" id="GAA0627773.1"/>
    </source>
</evidence>
<organism evidence="8 9">
    <name type="scientific">Brevundimonas kwangchunensis</name>
    <dbReference type="NCBI Taxonomy" id="322163"/>
    <lineage>
        <taxon>Bacteria</taxon>
        <taxon>Pseudomonadati</taxon>
        <taxon>Pseudomonadota</taxon>
        <taxon>Alphaproteobacteria</taxon>
        <taxon>Caulobacterales</taxon>
        <taxon>Caulobacteraceae</taxon>
        <taxon>Brevundimonas</taxon>
    </lineage>
</organism>
<keyword evidence="4" id="KW-0238">DNA-binding</keyword>
<evidence type="ECO:0000256" key="5">
    <source>
        <dbReference type="ARBA" id="ARBA00023163"/>
    </source>
</evidence>
<evidence type="ECO:0000256" key="2">
    <source>
        <dbReference type="ARBA" id="ARBA00023012"/>
    </source>
</evidence>
<dbReference type="PROSITE" id="PS50110">
    <property type="entry name" value="RESPONSE_REGULATORY"/>
    <property type="match status" value="1"/>
</dbReference>
<dbReference type="InterPro" id="IPR016032">
    <property type="entry name" value="Sig_transdc_resp-reg_C-effctor"/>
</dbReference>
<dbReference type="InterPro" id="IPR011006">
    <property type="entry name" value="CheY-like_superfamily"/>
</dbReference>
<reference evidence="8 9" key="1">
    <citation type="journal article" date="2019" name="Int. J. Syst. Evol. Microbiol.">
        <title>The Global Catalogue of Microorganisms (GCM) 10K type strain sequencing project: providing services to taxonomists for standard genome sequencing and annotation.</title>
        <authorList>
            <consortium name="The Broad Institute Genomics Platform"/>
            <consortium name="The Broad Institute Genome Sequencing Center for Infectious Disease"/>
            <person name="Wu L."/>
            <person name="Ma J."/>
        </authorList>
    </citation>
    <scope>NUCLEOTIDE SEQUENCE [LARGE SCALE GENOMIC DNA]</scope>
    <source>
        <strain evidence="8 9">JCM 12928</strain>
    </source>
</reference>
<dbReference type="Proteomes" id="UP001501352">
    <property type="component" value="Unassembled WGS sequence"/>
</dbReference>
<evidence type="ECO:0000256" key="3">
    <source>
        <dbReference type="ARBA" id="ARBA00023015"/>
    </source>
</evidence>
<protein>
    <recommendedName>
        <fullName evidence="7">Response regulatory domain-containing protein</fullName>
    </recommendedName>
</protein>
<evidence type="ECO:0000259" key="7">
    <source>
        <dbReference type="PROSITE" id="PS50110"/>
    </source>
</evidence>
<dbReference type="SUPFAM" id="SSF52172">
    <property type="entry name" value="CheY-like"/>
    <property type="match status" value="1"/>
</dbReference>
<dbReference type="RefSeq" id="WP_343794413.1">
    <property type="nucleotide sequence ID" value="NZ_BAAAGA010000006.1"/>
</dbReference>
<proteinExistence type="predicted"/>
<keyword evidence="9" id="KW-1185">Reference proteome</keyword>
<dbReference type="Gene3D" id="6.10.250.690">
    <property type="match status" value="1"/>
</dbReference>
<keyword evidence="2" id="KW-0902">Two-component regulatory system</keyword>
<keyword evidence="3" id="KW-0805">Transcription regulation</keyword>
<dbReference type="SUPFAM" id="SSF46894">
    <property type="entry name" value="C-terminal effector domain of the bipartite response regulators"/>
    <property type="match status" value="1"/>
</dbReference>
<dbReference type="InterPro" id="IPR036388">
    <property type="entry name" value="WH-like_DNA-bd_sf"/>
</dbReference>
<name>A0ABN1H345_9CAUL</name>
<feature type="domain" description="Response regulatory" evidence="7">
    <location>
        <begin position="1"/>
        <end position="136"/>
    </location>
</feature>
<evidence type="ECO:0000256" key="4">
    <source>
        <dbReference type="ARBA" id="ARBA00023125"/>
    </source>
</evidence>
<sequence>MTFSLMTANDTRPAPARPSLTMAMMDFGDAPGDAQTLRQSLEARGADFIPALPSSEVPADAPWLDADVLLVTARLLDARISALIETVSAKASPFVIVLSETGDFIDRIRALELGADDFLRRDTDPREILARANSLMRRGAQRRGGGAMDAANDDGAWVLNDVSRVLRSPSGTVCELSKGDVKLIGALAEEDIDILSAQKDPAQVNSLRVSISRLRRRFRKVSAEDLPIRNIWGLGYSFDAPLRRVSARS</sequence>
<evidence type="ECO:0000256" key="6">
    <source>
        <dbReference type="PROSITE-ProRule" id="PRU00169"/>
    </source>
</evidence>
<comment type="caution">
    <text evidence="8">The sequence shown here is derived from an EMBL/GenBank/DDBJ whole genome shotgun (WGS) entry which is preliminary data.</text>
</comment>
<dbReference type="PANTHER" id="PTHR48111">
    <property type="entry name" value="REGULATOR OF RPOS"/>
    <property type="match status" value="1"/>
</dbReference>
<keyword evidence="1" id="KW-0597">Phosphoprotein</keyword>
<evidence type="ECO:0000256" key="1">
    <source>
        <dbReference type="ARBA" id="ARBA00022553"/>
    </source>
</evidence>
<dbReference type="InterPro" id="IPR001789">
    <property type="entry name" value="Sig_transdc_resp-reg_receiver"/>
</dbReference>
<keyword evidence="5" id="KW-0804">Transcription</keyword>
<comment type="caution">
    <text evidence="6">Lacks conserved residue(s) required for the propagation of feature annotation.</text>
</comment>